<keyword evidence="9 10" id="KW-0472">Membrane</keyword>
<dbReference type="SMART" id="SM01323">
    <property type="entry name" value="YajC"/>
    <property type="match status" value="1"/>
</dbReference>
<dbReference type="AlphaFoldDB" id="A0A3D9US34"/>
<dbReference type="Pfam" id="PF02699">
    <property type="entry name" value="YajC"/>
    <property type="match status" value="1"/>
</dbReference>
<reference evidence="11 12" key="1">
    <citation type="submission" date="2018-08" db="EMBL/GenBank/DDBJ databases">
        <title>Sequencing the genomes of 1000 actinobacteria strains.</title>
        <authorList>
            <person name="Klenk H.-P."/>
        </authorList>
    </citation>
    <scope>NUCLEOTIDE SEQUENCE [LARGE SCALE GENOMIC DNA]</scope>
    <source>
        <strain evidence="11 12">DSM 22967</strain>
    </source>
</reference>
<feature type="transmembrane region" description="Helical" evidence="10">
    <location>
        <begin position="15"/>
        <end position="33"/>
    </location>
</feature>
<evidence type="ECO:0000256" key="5">
    <source>
        <dbReference type="ARBA" id="ARBA00022692"/>
    </source>
</evidence>
<keyword evidence="3" id="KW-0813">Transport</keyword>
<dbReference type="RefSeq" id="WP_115923163.1">
    <property type="nucleotide sequence ID" value="NZ_QTUA01000001.1"/>
</dbReference>
<evidence type="ECO:0000256" key="9">
    <source>
        <dbReference type="ARBA" id="ARBA00023136"/>
    </source>
</evidence>
<evidence type="ECO:0000256" key="6">
    <source>
        <dbReference type="ARBA" id="ARBA00022927"/>
    </source>
</evidence>
<keyword evidence="12" id="KW-1185">Reference proteome</keyword>
<evidence type="ECO:0000256" key="4">
    <source>
        <dbReference type="ARBA" id="ARBA00022475"/>
    </source>
</evidence>
<keyword evidence="7 10" id="KW-1133">Transmembrane helix</keyword>
<evidence type="ECO:0000256" key="2">
    <source>
        <dbReference type="ARBA" id="ARBA00006742"/>
    </source>
</evidence>
<protein>
    <submittedName>
        <fullName evidence="11">Preprotein translocase subunit YajC</fullName>
    </submittedName>
</protein>
<dbReference type="Proteomes" id="UP000256253">
    <property type="component" value="Unassembled WGS sequence"/>
</dbReference>
<dbReference type="GO" id="GO:0005886">
    <property type="term" value="C:plasma membrane"/>
    <property type="evidence" value="ECO:0007669"/>
    <property type="project" value="UniProtKB-SubCell"/>
</dbReference>
<gene>
    <name evidence="11" type="ORF">DFJ65_2359</name>
</gene>
<organism evidence="11 12">
    <name type="scientific">Calidifontibacter indicus</name>
    <dbReference type="NCBI Taxonomy" id="419650"/>
    <lineage>
        <taxon>Bacteria</taxon>
        <taxon>Bacillati</taxon>
        <taxon>Actinomycetota</taxon>
        <taxon>Actinomycetes</taxon>
        <taxon>Micrococcales</taxon>
        <taxon>Dermacoccaceae</taxon>
        <taxon>Calidifontibacter</taxon>
    </lineage>
</organism>
<comment type="subcellular location">
    <subcellularLocation>
        <location evidence="1">Cell membrane</location>
        <topology evidence="1">Single-pass membrane protein</topology>
    </subcellularLocation>
</comment>
<dbReference type="InterPro" id="IPR003849">
    <property type="entry name" value="Preprotein_translocase_YajC"/>
</dbReference>
<proteinExistence type="inferred from homology"/>
<dbReference type="GO" id="GO:0015031">
    <property type="term" value="P:protein transport"/>
    <property type="evidence" value="ECO:0007669"/>
    <property type="project" value="UniProtKB-KW"/>
</dbReference>
<evidence type="ECO:0000256" key="3">
    <source>
        <dbReference type="ARBA" id="ARBA00022448"/>
    </source>
</evidence>
<evidence type="ECO:0000313" key="11">
    <source>
        <dbReference type="EMBL" id="REF31303.1"/>
    </source>
</evidence>
<evidence type="ECO:0000256" key="10">
    <source>
        <dbReference type="SAM" id="Phobius"/>
    </source>
</evidence>
<keyword evidence="4" id="KW-1003">Cell membrane</keyword>
<dbReference type="OrthoDB" id="2200301at2"/>
<dbReference type="PANTHER" id="PTHR33909">
    <property type="entry name" value="SEC TRANSLOCON ACCESSORY COMPLEX SUBUNIT YAJC"/>
    <property type="match status" value="1"/>
</dbReference>
<evidence type="ECO:0000256" key="7">
    <source>
        <dbReference type="ARBA" id="ARBA00022989"/>
    </source>
</evidence>
<dbReference type="EMBL" id="QTUA01000001">
    <property type="protein sequence ID" value="REF31303.1"/>
    <property type="molecule type" value="Genomic_DNA"/>
</dbReference>
<sequence length="112" mass="12290">MHALVTATNSGQSSSGMILLLLPLALLAVMFWFSRRRQKQFQQAQREITVGDEVTTTSGLFGRLVAMDDEVATLEVANGVQLRFDRRAIVPRRLVETPDSSAAAPESTDEKA</sequence>
<evidence type="ECO:0000313" key="12">
    <source>
        <dbReference type="Proteomes" id="UP000256253"/>
    </source>
</evidence>
<dbReference type="PANTHER" id="PTHR33909:SF1">
    <property type="entry name" value="SEC TRANSLOCON ACCESSORY COMPLEX SUBUNIT YAJC"/>
    <property type="match status" value="1"/>
</dbReference>
<evidence type="ECO:0000256" key="8">
    <source>
        <dbReference type="ARBA" id="ARBA00023010"/>
    </source>
</evidence>
<name>A0A3D9US34_9MICO</name>
<accession>A0A3D9US34</accession>
<keyword evidence="6" id="KW-0653">Protein transport</keyword>
<keyword evidence="8" id="KW-0811">Translocation</keyword>
<comment type="caution">
    <text evidence="11">The sequence shown here is derived from an EMBL/GenBank/DDBJ whole genome shotgun (WGS) entry which is preliminary data.</text>
</comment>
<evidence type="ECO:0000256" key="1">
    <source>
        <dbReference type="ARBA" id="ARBA00004162"/>
    </source>
</evidence>
<keyword evidence="5 10" id="KW-0812">Transmembrane</keyword>
<comment type="similarity">
    <text evidence="2">Belongs to the YajC family.</text>
</comment>
<dbReference type="NCBIfam" id="TIGR00739">
    <property type="entry name" value="yajC"/>
    <property type="match status" value="1"/>
</dbReference>